<evidence type="ECO:0000313" key="4">
    <source>
        <dbReference type="Proteomes" id="UP000027361"/>
    </source>
</evidence>
<feature type="compositionally biased region" description="Basic and acidic residues" evidence="1">
    <location>
        <begin position="197"/>
        <end position="209"/>
    </location>
</feature>
<feature type="compositionally biased region" description="Polar residues" evidence="1">
    <location>
        <begin position="415"/>
        <end position="431"/>
    </location>
</feature>
<feature type="region of interest" description="Disordered" evidence="1">
    <location>
        <begin position="1"/>
        <end position="209"/>
    </location>
</feature>
<dbReference type="RefSeq" id="XP_013244540.1">
    <property type="nucleotide sequence ID" value="XM_013389086.1"/>
</dbReference>
<name>A0A066WIB3_TILAU</name>
<organism evidence="3 4">
    <name type="scientific">Tilletiaria anomala (strain ATCC 24038 / CBS 436.72 / UBC 951)</name>
    <dbReference type="NCBI Taxonomy" id="1037660"/>
    <lineage>
        <taxon>Eukaryota</taxon>
        <taxon>Fungi</taxon>
        <taxon>Dikarya</taxon>
        <taxon>Basidiomycota</taxon>
        <taxon>Ustilaginomycotina</taxon>
        <taxon>Exobasidiomycetes</taxon>
        <taxon>Georgefischeriales</taxon>
        <taxon>Tilletiariaceae</taxon>
        <taxon>Tilletiaria</taxon>
    </lineage>
</organism>
<feature type="compositionally biased region" description="Basic and acidic residues" evidence="1">
    <location>
        <begin position="504"/>
        <end position="520"/>
    </location>
</feature>
<feature type="compositionally biased region" description="Basic and acidic residues" evidence="1">
    <location>
        <begin position="455"/>
        <end position="479"/>
    </location>
</feature>
<gene>
    <name evidence="3" type="ORF">K437DRAFT_255133</name>
</gene>
<feature type="compositionally biased region" description="Acidic residues" evidence="1">
    <location>
        <begin position="110"/>
        <end position="121"/>
    </location>
</feature>
<feature type="compositionally biased region" description="Basic and acidic residues" evidence="1">
    <location>
        <begin position="485"/>
        <end position="496"/>
    </location>
</feature>
<dbReference type="InterPro" id="IPR033194">
    <property type="entry name" value="MFAP1"/>
</dbReference>
<feature type="region of interest" description="Disordered" evidence="1">
    <location>
        <begin position="265"/>
        <end position="304"/>
    </location>
</feature>
<dbReference type="Pfam" id="PF06991">
    <property type="entry name" value="MFAP1"/>
    <property type="match status" value="1"/>
</dbReference>
<dbReference type="STRING" id="1037660.A0A066WIB3"/>
<dbReference type="PANTHER" id="PTHR15327">
    <property type="entry name" value="MICROFIBRIL-ASSOCIATED PROTEIN"/>
    <property type="match status" value="1"/>
</dbReference>
<dbReference type="Proteomes" id="UP000027361">
    <property type="component" value="Unassembled WGS sequence"/>
</dbReference>
<sequence length="520" mass="57911">MSGARPSGHKVARPAARYRPGKAPVFPAQGSSSSARASVPLLQAKQDSYDDESDYGEEQEATQNVPITDVVAGTHALRSRSSRDTAGIVITQGPRMDIKLKQPSAKGEEIESSEYETDTDEDPSKPGPIKPVCLRPGASSVLPEKDSSSELETDTEEEDSSEDAKPPPLVKPTFVPKRLRATLNDADGTSPADDEAVEAKAKAQQVERRKWAHELAAERIKADLASKEFQDAQPDLSDTDGKDPEAEFLAWRVRELQRIARAKEAERAREQEQEEIEKRREMPEEQRLKEDIERAKKSREEKQKGDMGFMQKYYHKGAFFQDMDILKRNYSGKTESAVDKSSLPALMQVRDYGKASRSKWTHLAAEDTTKRQEDSRYRPPGFGDRTLAEKYGNGASSASGCFLCGGGHLKRDCPQNASGGDVRSSTGTNNIEARGERSWGASGPSDQVPGRHRRRDDERGHHGERSNHSDRGPPGSRRDRHEHRPHTDVADKKLIGDRATAAAEIDRKGDRDRERREYRC</sequence>
<feature type="compositionally biased region" description="Acidic residues" evidence="1">
    <location>
        <begin position="149"/>
        <end position="161"/>
    </location>
</feature>
<feature type="domain" description="Micro-fibrillar-associated protein 1 C-terminal" evidence="2">
    <location>
        <begin position="160"/>
        <end position="368"/>
    </location>
</feature>
<protein>
    <recommendedName>
        <fullName evidence="2">Micro-fibrillar-associated protein 1 C-terminal domain-containing protein</fullName>
    </recommendedName>
</protein>
<dbReference type="GeneID" id="25264071"/>
<dbReference type="EMBL" id="JMSN01000019">
    <property type="protein sequence ID" value="KDN50415.1"/>
    <property type="molecule type" value="Genomic_DNA"/>
</dbReference>
<dbReference type="OrthoDB" id="1111734at2759"/>
<keyword evidence="4" id="KW-1185">Reference proteome</keyword>
<feature type="region of interest" description="Disordered" evidence="1">
    <location>
        <begin position="354"/>
        <end position="390"/>
    </location>
</feature>
<evidence type="ECO:0000313" key="3">
    <source>
        <dbReference type="EMBL" id="KDN50415.1"/>
    </source>
</evidence>
<dbReference type="InParanoid" id="A0A066WIB3"/>
<evidence type="ECO:0000259" key="2">
    <source>
        <dbReference type="Pfam" id="PF06991"/>
    </source>
</evidence>
<comment type="caution">
    <text evidence="3">The sequence shown here is derived from an EMBL/GenBank/DDBJ whole genome shotgun (WGS) entry which is preliminary data.</text>
</comment>
<dbReference type="OMA" id="KHDYTEA"/>
<evidence type="ECO:0000256" key="1">
    <source>
        <dbReference type="SAM" id="MobiDB-lite"/>
    </source>
</evidence>
<dbReference type="InterPro" id="IPR009730">
    <property type="entry name" value="MFAP1_C"/>
</dbReference>
<accession>A0A066WIB3</accession>
<dbReference type="HOGENOM" id="CLU_022379_1_0_1"/>
<dbReference type="AlphaFoldDB" id="A0A066WIB3"/>
<feature type="compositionally biased region" description="Acidic residues" evidence="1">
    <location>
        <begin position="49"/>
        <end position="60"/>
    </location>
</feature>
<feature type="region of interest" description="Disordered" evidence="1">
    <location>
        <begin position="412"/>
        <end position="520"/>
    </location>
</feature>
<proteinExistence type="predicted"/>
<reference evidence="3 4" key="1">
    <citation type="submission" date="2014-05" db="EMBL/GenBank/DDBJ databases">
        <title>Draft genome sequence of a rare smut relative, Tilletiaria anomala UBC 951.</title>
        <authorList>
            <consortium name="DOE Joint Genome Institute"/>
            <person name="Toome M."/>
            <person name="Kuo A."/>
            <person name="Henrissat B."/>
            <person name="Lipzen A."/>
            <person name="Tritt A."/>
            <person name="Yoshinaga Y."/>
            <person name="Zane M."/>
            <person name="Barry K."/>
            <person name="Grigoriev I.V."/>
            <person name="Spatafora J.W."/>
            <person name="Aimea M.C."/>
        </authorList>
    </citation>
    <scope>NUCLEOTIDE SEQUENCE [LARGE SCALE GENOMIC DNA]</scope>
    <source>
        <strain evidence="3 4">UBC 951</strain>
    </source>
</reference>
<feature type="compositionally biased region" description="Basic and acidic residues" evidence="1">
    <location>
        <begin position="364"/>
        <end position="377"/>
    </location>
</feature>